<protein>
    <recommendedName>
        <fullName evidence="3">Auto-transporter adhesin head GIN domain-containing protein</fullName>
    </recommendedName>
</protein>
<name>A0ABU0U682_9SPHI</name>
<accession>A0ABU0U682</accession>
<sequence length="117" mass="13083">MKDRLLIFKVISILIFITLLSCEANKSVLINGERSILLDTNSECKLEIGSHFIREAFLIFELSPKGCNLEINNVDEWIDNLTRANGLDSGAIQLSSKIVVSNRKVSISKGQIYDLTL</sequence>
<organism evidence="1 2">
    <name type="scientific">Sphingobacterium zeae</name>
    <dbReference type="NCBI Taxonomy" id="1776859"/>
    <lineage>
        <taxon>Bacteria</taxon>
        <taxon>Pseudomonadati</taxon>
        <taxon>Bacteroidota</taxon>
        <taxon>Sphingobacteriia</taxon>
        <taxon>Sphingobacteriales</taxon>
        <taxon>Sphingobacteriaceae</taxon>
        <taxon>Sphingobacterium</taxon>
    </lineage>
</organism>
<keyword evidence="2" id="KW-1185">Reference proteome</keyword>
<dbReference type="EMBL" id="JAUTBA010000001">
    <property type="protein sequence ID" value="MDQ1150471.1"/>
    <property type="molecule type" value="Genomic_DNA"/>
</dbReference>
<proteinExistence type="predicted"/>
<evidence type="ECO:0008006" key="3">
    <source>
        <dbReference type="Google" id="ProtNLM"/>
    </source>
</evidence>
<comment type="caution">
    <text evidence="1">The sequence shown here is derived from an EMBL/GenBank/DDBJ whole genome shotgun (WGS) entry which is preliminary data.</text>
</comment>
<gene>
    <name evidence="1" type="ORF">QE382_002455</name>
</gene>
<evidence type="ECO:0000313" key="2">
    <source>
        <dbReference type="Proteomes" id="UP001244640"/>
    </source>
</evidence>
<dbReference type="RefSeq" id="WP_307186108.1">
    <property type="nucleotide sequence ID" value="NZ_JAUTBA010000001.1"/>
</dbReference>
<reference evidence="1 2" key="1">
    <citation type="submission" date="2023-07" db="EMBL/GenBank/DDBJ databases">
        <title>Functional and genomic diversity of the sorghum phyllosphere microbiome.</title>
        <authorList>
            <person name="Shade A."/>
        </authorList>
    </citation>
    <scope>NUCLEOTIDE SEQUENCE [LARGE SCALE GENOMIC DNA]</scope>
    <source>
        <strain evidence="1 2">SORGH_AS_0892</strain>
    </source>
</reference>
<dbReference type="Proteomes" id="UP001244640">
    <property type="component" value="Unassembled WGS sequence"/>
</dbReference>
<evidence type="ECO:0000313" key="1">
    <source>
        <dbReference type="EMBL" id="MDQ1150471.1"/>
    </source>
</evidence>
<dbReference type="PROSITE" id="PS51257">
    <property type="entry name" value="PROKAR_LIPOPROTEIN"/>
    <property type="match status" value="1"/>
</dbReference>